<dbReference type="Gene3D" id="3.40.630.150">
    <property type="entry name" value="Malonyl-CoA decarboxylase, catalytic domain"/>
    <property type="match status" value="1"/>
</dbReference>
<evidence type="ECO:0000313" key="4">
    <source>
        <dbReference type="EMBL" id="TPX57975.1"/>
    </source>
</evidence>
<dbReference type="PANTHER" id="PTHR28641:SF1">
    <property type="entry name" value="MALONYL-COA DECARBOXYLASE, MITOCHONDRIAL"/>
    <property type="match status" value="1"/>
</dbReference>
<evidence type="ECO:0000259" key="2">
    <source>
        <dbReference type="Pfam" id="PF05292"/>
    </source>
</evidence>
<dbReference type="InterPro" id="IPR007956">
    <property type="entry name" value="Malonyl_CoA_deC_C"/>
</dbReference>
<dbReference type="GO" id="GO:0005782">
    <property type="term" value="C:peroxisomal matrix"/>
    <property type="evidence" value="ECO:0007669"/>
    <property type="project" value="TreeGrafter"/>
</dbReference>
<dbReference type="EMBL" id="QEAQ01000044">
    <property type="protein sequence ID" value="TPX57975.1"/>
    <property type="molecule type" value="Genomic_DNA"/>
</dbReference>
<name>A0A507E3V5_9FUNG</name>
<sequence>MKVARNPKHATRAFVTNDENETPTNGSIGSSGEGDDVRQLLRATILARKEHGGGDVLPALLARRCCEFYAGLDMDERINFLTILSRDFDVDRTHALAAAQSYIDKSHSLDDDYQGPVSATPRINRHERELRAALRPLYEQFFDQINRLPEGMAFLVGMRGDVLKILQSHPTPPLRHLSTSLLTHLQQTFSTTTLDLRPLTWETTPASILELIAHYEAVHAVPTWQQLKRRLMGPNRLCYAFFHKGMPGVPLTFVMVALVGSVPESVQDILNDPDPNATVPTAGVFYSISSSQKGLSGVDLGNFLIKRVVAELQSRHPTTSGGSQIKTFVTLSPIPRFRIWLETALNHEMTIKGPPPAPLLLESEVVTLGEGADVKTFKTLLEQNHLTPALKPILLRLCARYLLLEKKRAAILDPVANFHIRNGACVQRLNWMGDTSEKGIAQSYGIMVNYNYVLPRLHENNMRYLLDGTVPVIQPVVDDSVKWAVAQATTLVDKTTTTTTNNNNNNNNNTDDHDMASAQDRRKVAKIALVTVDVDMDAGTRPPQPKL</sequence>
<dbReference type="GO" id="GO:0050080">
    <property type="term" value="F:malonyl-CoA decarboxylase activity"/>
    <property type="evidence" value="ECO:0007669"/>
    <property type="project" value="InterPro"/>
</dbReference>
<feature type="compositionally biased region" description="Basic residues" evidence="1">
    <location>
        <begin position="1"/>
        <end position="11"/>
    </location>
</feature>
<protein>
    <submittedName>
        <fullName evidence="4">Malonyl-CoA decarboxylase</fullName>
    </submittedName>
</protein>
<evidence type="ECO:0000259" key="3">
    <source>
        <dbReference type="Pfam" id="PF17408"/>
    </source>
</evidence>
<proteinExistence type="predicted"/>
<feature type="domain" description="Malonyl-CoA decarboxylase N-terminal" evidence="3">
    <location>
        <begin position="120"/>
        <end position="183"/>
    </location>
</feature>
<organism evidence="4 5">
    <name type="scientific">Powellomyces hirtus</name>
    <dbReference type="NCBI Taxonomy" id="109895"/>
    <lineage>
        <taxon>Eukaryota</taxon>
        <taxon>Fungi</taxon>
        <taxon>Fungi incertae sedis</taxon>
        <taxon>Chytridiomycota</taxon>
        <taxon>Chytridiomycota incertae sedis</taxon>
        <taxon>Chytridiomycetes</taxon>
        <taxon>Spizellomycetales</taxon>
        <taxon>Powellomycetaceae</taxon>
        <taxon>Powellomyces</taxon>
    </lineage>
</organism>
<dbReference type="GO" id="GO:0006085">
    <property type="term" value="P:acetyl-CoA biosynthetic process"/>
    <property type="evidence" value="ECO:0007669"/>
    <property type="project" value="TreeGrafter"/>
</dbReference>
<dbReference type="Pfam" id="PF17408">
    <property type="entry name" value="MCD_N"/>
    <property type="match status" value="1"/>
</dbReference>
<dbReference type="AlphaFoldDB" id="A0A507E3V5"/>
<dbReference type="GO" id="GO:0005759">
    <property type="term" value="C:mitochondrial matrix"/>
    <property type="evidence" value="ECO:0007669"/>
    <property type="project" value="TreeGrafter"/>
</dbReference>
<dbReference type="STRING" id="109895.A0A507E3V5"/>
<dbReference type="InterPro" id="IPR038917">
    <property type="entry name" value="Malonyl_CoA_deC"/>
</dbReference>
<keyword evidence="5" id="KW-1185">Reference proteome</keyword>
<dbReference type="Proteomes" id="UP000318582">
    <property type="component" value="Unassembled WGS sequence"/>
</dbReference>
<dbReference type="Gene3D" id="1.20.140.90">
    <property type="entry name" value="Malonyl-CoA decarboxylase, oligemerization domain"/>
    <property type="match status" value="1"/>
</dbReference>
<feature type="domain" description="Malonyl-CoA decarboxylase C-terminal" evidence="2">
    <location>
        <begin position="193"/>
        <end position="452"/>
    </location>
</feature>
<evidence type="ECO:0000256" key="1">
    <source>
        <dbReference type="SAM" id="MobiDB-lite"/>
    </source>
</evidence>
<dbReference type="InterPro" id="IPR038351">
    <property type="entry name" value="MCD_N_sf"/>
</dbReference>
<reference evidence="4 5" key="1">
    <citation type="journal article" date="2019" name="Sci. Rep.">
        <title>Comparative genomics of chytrid fungi reveal insights into the obligate biotrophic and pathogenic lifestyle of Synchytrium endobioticum.</title>
        <authorList>
            <person name="van de Vossenberg B.T.L.H."/>
            <person name="Warris S."/>
            <person name="Nguyen H.D.T."/>
            <person name="van Gent-Pelzer M.P.E."/>
            <person name="Joly D.L."/>
            <person name="van de Geest H.C."/>
            <person name="Bonants P.J.M."/>
            <person name="Smith D.S."/>
            <person name="Levesque C.A."/>
            <person name="van der Lee T.A.J."/>
        </authorList>
    </citation>
    <scope>NUCLEOTIDE SEQUENCE [LARGE SCALE GENOMIC DNA]</scope>
    <source>
        <strain evidence="4 5">CBS 809.83</strain>
    </source>
</reference>
<dbReference type="GO" id="GO:0006633">
    <property type="term" value="P:fatty acid biosynthetic process"/>
    <property type="evidence" value="ECO:0007669"/>
    <property type="project" value="InterPro"/>
</dbReference>
<feature type="region of interest" description="Disordered" evidence="1">
    <location>
        <begin position="1"/>
        <end position="33"/>
    </location>
</feature>
<comment type="caution">
    <text evidence="4">The sequence shown here is derived from an EMBL/GenBank/DDBJ whole genome shotgun (WGS) entry which is preliminary data.</text>
</comment>
<dbReference type="PANTHER" id="PTHR28641">
    <property type="match status" value="1"/>
</dbReference>
<dbReference type="InterPro" id="IPR035372">
    <property type="entry name" value="MCD_N"/>
</dbReference>
<accession>A0A507E3V5</accession>
<evidence type="ECO:0000313" key="5">
    <source>
        <dbReference type="Proteomes" id="UP000318582"/>
    </source>
</evidence>
<dbReference type="Pfam" id="PF05292">
    <property type="entry name" value="MCD"/>
    <property type="match status" value="1"/>
</dbReference>
<gene>
    <name evidence="4" type="ORF">PhCBS80983_g03441</name>
</gene>
<dbReference type="GO" id="GO:2001294">
    <property type="term" value="P:malonyl-CoA catabolic process"/>
    <property type="evidence" value="ECO:0007669"/>
    <property type="project" value="TreeGrafter"/>
</dbReference>
<dbReference type="InterPro" id="IPR042303">
    <property type="entry name" value="Malonyl_CoA_deC_C_sf"/>
</dbReference>